<feature type="transmembrane region" description="Helical" evidence="6">
    <location>
        <begin position="328"/>
        <end position="346"/>
    </location>
</feature>
<evidence type="ECO:0000313" key="8">
    <source>
        <dbReference type="EMBL" id="MDR6224813.1"/>
    </source>
</evidence>
<name>A0ABU1IJ87_9BACL</name>
<proteinExistence type="predicted"/>
<feature type="transmembrane region" description="Helical" evidence="6">
    <location>
        <begin position="98"/>
        <end position="117"/>
    </location>
</feature>
<gene>
    <name evidence="8" type="ORF">JOE21_000804</name>
</gene>
<dbReference type="SUPFAM" id="SSF103473">
    <property type="entry name" value="MFS general substrate transporter"/>
    <property type="match status" value="1"/>
</dbReference>
<evidence type="ECO:0000256" key="6">
    <source>
        <dbReference type="SAM" id="Phobius"/>
    </source>
</evidence>
<dbReference type="PROSITE" id="PS50850">
    <property type="entry name" value="MFS"/>
    <property type="match status" value="1"/>
</dbReference>
<feature type="transmembrane region" description="Helical" evidence="6">
    <location>
        <begin position="263"/>
        <end position="287"/>
    </location>
</feature>
<dbReference type="Pfam" id="PF07690">
    <property type="entry name" value="MFS_1"/>
    <property type="match status" value="1"/>
</dbReference>
<feature type="transmembrane region" description="Helical" evidence="6">
    <location>
        <begin position="388"/>
        <end position="411"/>
    </location>
</feature>
<accession>A0ABU1IJ87</accession>
<keyword evidence="5 6" id="KW-0472">Membrane</keyword>
<sequence length="468" mass="50383">MPFRKSLSLDTFVIAIWISALDIGLIAPSLTVIAADLGFPVRGVIWVIALHLAVFVLALPLMELAASKAGKREWLFLSLFLFASGSFVAGSANTWLALIAGRVIQAVGAGGVVPVLSMEIRRITKIGQYWIRSAATMGLTGVVIAVPFLSSTVTEFFGWRWLFWLSVGAALAVFLWGFRFSLGGTLRTPPYHTEGLIYFAGILLSAMIAISQLDPAKGWAAWIDPAFLPFAILTMGLPVPMLMVERQSKRPLFHPGWFTDLRLLNLFFVVTLAGCTWVAVVLVPGWMVAVGNQPAGTGGVYLSIVAATAWLSIPLARWASEHWGCPGVLTAGFFATAASYFTLALVEERAVLAPVLAVLGFGLGLTLTSPVHRLLFEIVPFKQMRNGLMVLAMFRAAGGALGLIAIGLFFYESTVFSDWAVTSTGLPELWKRGYQMGMLTAAGAAVIGFILSLTLPLPKQENKASEAD</sequence>
<feature type="transmembrane region" description="Helical" evidence="6">
    <location>
        <begin position="12"/>
        <end position="35"/>
    </location>
</feature>
<feature type="transmembrane region" description="Helical" evidence="6">
    <location>
        <begin position="352"/>
        <end position="376"/>
    </location>
</feature>
<keyword evidence="3 6" id="KW-0812">Transmembrane</keyword>
<feature type="transmembrane region" description="Helical" evidence="6">
    <location>
        <begin position="219"/>
        <end position="242"/>
    </location>
</feature>
<evidence type="ECO:0000259" key="7">
    <source>
        <dbReference type="PROSITE" id="PS50850"/>
    </source>
</evidence>
<feature type="transmembrane region" description="Helical" evidence="6">
    <location>
        <begin position="195"/>
        <end position="213"/>
    </location>
</feature>
<keyword evidence="4 6" id="KW-1133">Transmembrane helix</keyword>
<feature type="transmembrane region" description="Helical" evidence="6">
    <location>
        <begin position="161"/>
        <end position="183"/>
    </location>
</feature>
<dbReference type="Gene3D" id="1.20.1250.20">
    <property type="entry name" value="MFS general substrate transporter like domains"/>
    <property type="match status" value="2"/>
</dbReference>
<dbReference type="InterPro" id="IPR020846">
    <property type="entry name" value="MFS_dom"/>
</dbReference>
<dbReference type="PANTHER" id="PTHR23501:SF191">
    <property type="entry name" value="VACUOLAR BASIC AMINO ACID TRANSPORTER 4"/>
    <property type="match status" value="1"/>
</dbReference>
<feature type="domain" description="Major facilitator superfamily (MFS) profile" evidence="7">
    <location>
        <begin position="8"/>
        <end position="460"/>
    </location>
</feature>
<evidence type="ECO:0000256" key="5">
    <source>
        <dbReference type="ARBA" id="ARBA00023136"/>
    </source>
</evidence>
<protein>
    <submittedName>
        <fullName evidence="8">MFS family permease</fullName>
    </submittedName>
</protein>
<comment type="subcellular location">
    <subcellularLocation>
        <location evidence="1">Cell membrane</location>
        <topology evidence="1">Multi-pass membrane protein</topology>
    </subcellularLocation>
</comment>
<feature type="transmembrane region" description="Helical" evidence="6">
    <location>
        <begin position="74"/>
        <end position="92"/>
    </location>
</feature>
<keyword evidence="2" id="KW-0813">Transport</keyword>
<keyword evidence="9" id="KW-1185">Reference proteome</keyword>
<dbReference type="Proteomes" id="UP001185012">
    <property type="component" value="Unassembled WGS sequence"/>
</dbReference>
<dbReference type="InterPro" id="IPR036259">
    <property type="entry name" value="MFS_trans_sf"/>
</dbReference>
<feature type="transmembrane region" description="Helical" evidence="6">
    <location>
        <begin position="41"/>
        <end position="62"/>
    </location>
</feature>
<dbReference type="PANTHER" id="PTHR23501">
    <property type="entry name" value="MAJOR FACILITATOR SUPERFAMILY"/>
    <property type="match status" value="1"/>
</dbReference>
<dbReference type="EMBL" id="JAVDQG010000002">
    <property type="protein sequence ID" value="MDR6224813.1"/>
    <property type="molecule type" value="Genomic_DNA"/>
</dbReference>
<evidence type="ECO:0000256" key="1">
    <source>
        <dbReference type="ARBA" id="ARBA00004651"/>
    </source>
</evidence>
<comment type="caution">
    <text evidence="8">The sequence shown here is derived from an EMBL/GenBank/DDBJ whole genome shotgun (WGS) entry which is preliminary data.</text>
</comment>
<dbReference type="InterPro" id="IPR011701">
    <property type="entry name" value="MFS"/>
</dbReference>
<organism evidence="8 9">
    <name type="scientific">Desmospora profundinema</name>
    <dbReference type="NCBI Taxonomy" id="1571184"/>
    <lineage>
        <taxon>Bacteria</taxon>
        <taxon>Bacillati</taxon>
        <taxon>Bacillota</taxon>
        <taxon>Bacilli</taxon>
        <taxon>Bacillales</taxon>
        <taxon>Thermoactinomycetaceae</taxon>
        <taxon>Desmospora</taxon>
    </lineage>
</organism>
<evidence type="ECO:0000256" key="2">
    <source>
        <dbReference type="ARBA" id="ARBA00022448"/>
    </source>
</evidence>
<feature type="transmembrane region" description="Helical" evidence="6">
    <location>
        <begin position="434"/>
        <end position="455"/>
    </location>
</feature>
<reference evidence="8 9" key="1">
    <citation type="submission" date="2023-07" db="EMBL/GenBank/DDBJ databases">
        <title>Genomic Encyclopedia of Type Strains, Phase IV (KMG-IV): sequencing the most valuable type-strain genomes for metagenomic binning, comparative biology and taxonomic classification.</title>
        <authorList>
            <person name="Goeker M."/>
        </authorList>
    </citation>
    <scope>NUCLEOTIDE SEQUENCE [LARGE SCALE GENOMIC DNA]</scope>
    <source>
        <strain evidence="8 9">DSM 45903</strain>
    </source>
</reference>
<feature type="transmembrane region" description="Helical" evidence="6">
    <location>
        <begin position="129"/>
        <end position="149"/>
    </location>
</feature>
<dbReference type="RefSeq" id="WP_309862632.1">
    <property type="nucleotide sequence ID" value="NZ_JAVDQG010000002.1"/>
</dbReference>
<evidence type="ECO:0000256" key="4">
    <source>
        <dbReference type="ARBA" id="ARBA00022989"/>
    </source>
</evidence>
<feature type="transmembrane region" description="Helical" evidence="6">
    <location>
        <begin position="299"/>
        <end position="316"/>
    </location>
</feature>
<evidence type="ECO:0000313" key="9">
    <source>
        <dbReference type="Proteomes" id="UP001185012"/>
    </source>
</evidence>
<evidence type="ECO:0000256" key="3">
    <source>
        <dbReference type="ARBA" id="ARBA00022692"/>
    </source>
</evidence>